<dbReference type="RefSeq" id="YP_010670545.1">
    <property type="nucleotide sequence ID" value="NC_070965.1"/>
</dbReference>
<organism evidence="2 3">
    <name type="scientific">Synechococcus phage S-H34</name>
    <dbReference type="NCBI Taxonomy" id="2718942"/>
    <lineage>
        <taxon>Viruses</taxon>
        <taxon>Duplodnaviria</taxon>
        <taxon>Heunggongvirae</taxon>
        <taxon>Uroviricota</taxon>
        <taxon>Caudoviricetes</taxon>
        <taxon>Pantevenvirales</taxon>
        <taxon>Kyanoviridae</taxon>
        <taxon>Makaravirus</taxon>
        <taxon>Makaravirus thirtyfour</taxon>
    </lineage>
</organism>
<protein>
    <submittedName>
        <fullName evidence="2">Uncharacterized protein</fullName>
    </submittedName>
</protein>
<evidence type="ECO:0000313" key="3">
    <source>
        <dbReference type="Proteomes" id="UP000501900"/>
    </source>
</evidence>
<feature type="region of interest" description="Disordered" evidence="1">
    <location>
        <begin position="100"/>
        <end position="206"/>
    </location>
</feature>
<keyword evidence="3" id="KW-1185">Reference proteome</keyword>
<feature type="compositionally biased region" description="Basic and acidic residues" evidence="1">
    <location>
        <begin position="100"/>
        <end position="137"/>
    </location>
</feature>
<feature type="compositionally biased region" description="Basic and acidic residues" evidence="1">
    <location>
        <begin position="165"/>
        <end position="206"/>
    </location>
</feature>
<dbReference type="EMBL" id="MT162467">
    <property type="protein sequence ID" value="QIN97123.1"/>
    <property type="molecule type" value="Genomic_DNA"/>
</dbReference>
<reference evidence="2 3" key="1">
    <citation type="submission" date="2020-03" db="EMBL/GenBank/DDBJ databases">
        <title>The Isolation and Genome Sequence of a Novel Cyanophage S-H34 from the Huanghai Sea, China.</title>
        <authorList>
            <person name="Jiang T."/>
        </authorList>
    </citation>
    <scope>NUCLEOTIDE SEQUENCE [LARGE SCALE GENOMIC DNA]</scope>
</reference>
<evidence type="ECO:0000256" key="1">
    <source>
        <dbReference type="SAM" id="MobiDB-lite"/>
    </source>
</evidence>
<proteinExistence type="predicted"/>
<accession>A0A6G8R6T2</accession>
<name>A0A6G8R6T2_9CAUD</name>
<dbReference type="KEGG" id="vg:77946755"/>
<evidence type="ECO:0000313" key="2">
    <source>
        <dbReference type="EMBL" id="QIN97123.1"/>
    </source>
</evidence>
<sequence length="259" mass="29069">MSESLEQRKQRLLDEMMTAGAAGFTGSADPAGPVAGYDPVMGFGGGSEMMKKFDKMLAKRRKKQKKDKLKEAVYGGKEAEKKAEYEKQLKKALPKRAFDQLGREIDPRSGKLKEEALEEARDGKSAKDKDYSLHDWFKGGGWKQAGGKYDGKPCAKQPGQTTKPFCRDADDRAAMSKDERNKRAAKKRREDPDADRKGKAKMVHEGKTFQDFIEEKDACYHKVKARYDVWPSAYASGALVKCRKKGAKNWGNKSKKKDS</sequence>
<dbReference type="GeneID" id="77946755"/>
<dbReference type="Proteomes" id="UP000501900">
    <property type="component" value="Genome"/>
</dbReference>